<evidence type="ECO:0000256" key="1">
    <source>
        <dbReference type="SAM" id="MobiDB-lite"/>
    </source>
</evidence>
<reference evidence="2" key="1">
    <citation type="submission" date="2014-09" db="EMBL/GenBank/DDBJ databases">
        <authorList>
            <person name="Magalhaes I.L.F."/>
            <person name="Oliveira U."/>
            <person name="Santos F.R."/>
            <person name="Vidigal T.H.D.A."/>
            <person name="Brescovit A.D."/>
            <person name="Santos A.J."/>
        </authorList>
    </citation>
    <scope>NUCLEOTIDE SEQUENCE</scope>
    <source>
        <tissue evidence="2">Shoot tissue taken approximately 20 cm above the soil surface</tissue>
    </source>
</reference>
<name>A0A0A9CHD8_ARUDO</name>
<protein>
    <submittedName>
        <fullName evidence="2">Uncharacterized protein</fullName>
    </submittedName>
</protein>
<organism evidence="2">
    <name type="scientific">Arundo donax</name>
    <name type="common">Giant reed</name>
    <name type="synonym">Donax arundinaceus</name>
    <dbReference type="NCBI Taxonomy" id="35708"/>
    <lineage>
        <taxon>Eukaryota</taxon>
        <taxon>Viridiplantae</taxon>
        <taxon>Streptophyta</taxon>
        <taxon>Embryophyta</taxon>
        <taxon>Tracheophyta</taxon>
        <taxon>Spermatophyta</taxon>
        <taxon>Magnoliopsida</taxon>
        <taxon>Liliopsida</taxon>
        <taxon>Poales</taxon>
        <taxon>Poaceae</taxon>
        <taxon>PACMAD clade</taxon>
        <taxon>Arundinoideae</taxon>
        <taxon>Arundineae</taxon>
        <taxon>Arundo</taxon>
    </lineage>
</organism>
<proteinExistence type="predicted"/>
<accession>A0A0A9CHD8</accession>
<sequence length="66" mass="6916">MAIPSRYPSGSTHHQPCPTSASIATSPPTPNPRTLTSKIGHKWWARRAGSSPSAPALPPAKAETNT</sequence>
<feature type="compositionally biased region" description="Polar residues" evidence="1">
    <location>
        <begin position="8"/>
        <end position="37"/>
    </location>
</feature>
<evidence type="ECO:0000313" key="2">
    <source>
        <dbReference type="EMBL" id="JAD73878.1"/>
    </source>
</evidence>
<dbReference type="EMBL" id="GBRH01224017">
    <property type="protein sequence ID" value="JAD73878.1"/>
    <property type="molecule type" value="Transcribed_RNA"/>
</dbReference>
<feature type="region of interest" description="Disordered" evidence="1">
    <location>
        <begin position="1"/>
        <end position="66"/>
    </location>
</feature>
<reference evidence="2" key="2">
    <citation type="journal article" date="2015" name="Data Brief">
        <title>Shoot transcriptome of the giant reed, Arundo donax.</title>
        <authorList>
            <person name="Barrero R.A."/>
            <person name="Guerrero F.D."/>
            <person name="Moolhuijzen P."/>
            <person name="Goolsby J.A."/>
            <person name="Tidwell J."/>
            <person name="Bellgard S.E."/>
            <person name="Bellgard M.I."/>
        </authorList>
    </citation>
    <scope>NUCLEOTIDE SEQUENCE</scope>
    <source>
        <tissue evidence="2">Shoot tissue taken approximately 20 cm above the soil surface</tissue>
    </source>
</reference>
<feature type="compositionally biased region" description="Low complexity" evidence="1">
    <location>
        <begin position="46"/>
        <end position="66"/>
    </location>
</feature>
<dbReference type="AlphaFoldDB" id="A0A0A9CHD8"/>